<comment type="caution">
    <text evidence="2">The sequence shown here is derived from an EMBL/GenBank/DDBJ whole genome shotgun (WGS) entry which is preliminary data.</text>
</comment>
<sequence length="200" mass="21169">MRLRNGVLGMALLGLSACAELGIQFPLMREPAPEVGPAPVDEALSDVGRFPVEAEEEKVVELKPPPPIPKRKPEVTQAAIDATRDPQADPDSLVGLDFERTSALLGDPALLIEEPPAKIWAYNGSNCVLHIFFYPKVGGSDFRVLTYKVKGGAEGETDGETVPDDFARLCLSELLAQAEAERGEPGNDPVPPADGAAGGS</sequence>
<reference evidence="2" key="1">
    <citation type="submission" date="2020-03" db="EMBL/GenBank/DDBJ databases">
        <title>Genome of Pelagibius litoralis DSM 21314T.</title>
        <authorList>
            <person name="Wang G."/>
        </authorList>
    </citation>
    <scope>NUCLEOTIDE SEQUENCE</scope>
    <source>
        <strain evidence="2">DSM 21314</strain>
    </source>
</reference>
<dbReference type="Proteomes" id="UP000761264">
    <property type="component" value="Unassembled WGS sequence"/>
</dbReference>
<dbReference type="PROSITE" id="PS51257">
    <property type="entry name" value="PROKAR_LIPOPROTEIN"/>
    <property type="match status" value="1"/>
</dbReference>
<dbReference type="EMBL" id="JAAQPH010000007">
    <property type="protein sequence ID" value="NIA69043.1"/>
    <property type="molecule type" value="Genomic_DNA"/>
</dbReference>
<name>A0A967CCF5_9PROT</name>
<dbReference type="AlphaFoldDB" id="A0A967CCF5"/>
<feature type="region of interest" description="Disordered" evidence="1">
    <location>
        <begin position="177"/>
        <end position="200"/>
    </location>
</feature>
<keyword evidence="3" id="KW-1185">Reference proteome</keyword>
<protein>
    <submittedName>
        <fullName evidence="2">Uncharacterized protein</fullName>
    </submittedName>
</protein>
<evidence type="ECO:0000256" key="1">
    <source>
        <dbReference type="SAM" id="MobiDB-lite"/>
    </source>
</evidence>
<gene>
    <name evidence="2" type="ORF">HBA54_10615</name>
</gene>
<dbReference type="RefSeq" id="WP_167224254.1">
    <property type="nucleotide sequence ID" value="NZ_JAAQPH010000007.1"/>
</dbReference>
<evidence type="ECO:0000313" key="2">
    <source>
        <dbReference type="EMBL" id="NIA69043.1"/>
    </source>
</evidence>
<accession>A0A967CCF5</accession>
<proteinExistence type="predicted"/>
<evidence type="ECO:0000313" key="3">
    <source>
        <dbReference type="Proteomes" id="UP000761264"/>
    </source>
</evidence>
<organism evidence="2 3">
    <name type="scientific">Pelagibius litoralis</name>
    <dbReference type="NCBI Taxonomy" id="374515"/>
    <lineage>
        <taxon>Bacteria</taxon>
        <taxon>Pseudomonadati</taxon>
        <taxon>Pseudomonadota</taxon>
        <taxon>Alphaproteobacteria</taxon>
        <taxon>Rhodospirillales</taxon>
        <taxon>Rhodovibrionaceae</taxon>
        <taxon>Pelagibius</taxon>
    </lineage>
</organism>